<evidence type="ECO:0000256" key="6">
    <source>
        <dbReference type="SAM" id="MobiDB-lite"/>
    </source>
</evidence>
<keyword evidence="2" id="KW-0677">Repeat</keyword>
<evidence type="ECO:0000313" key="9">
    <source>
        <dbReference type="Proteomes" id="UP000192578"/>
    </source>
</evidence>
<dbReference type="PANTHER" id="PTHR12326:SF3">
    <property type="entry name" value="DIFFERENTIALLY EXPRESSED IN FDCP 8 HOMOLOG"/>
    <property type="match status" value="1"/>
</dbReference>
<accession>A0A1W0X291</accession>
<dbReference type="EMBL" id="MTYJ01000023">
    <property type="protein sequence ID" value="OQV21470.1"/>
    <property type="molecule type" value="Genomic_DNA"/>
</dbReference>
<comment type="caution">
    <text evidence="8">The sequence shown here is derived from an EMBL/GenBank/DDBJ whole genome shotgun (WGS) entry which is preliminary data.</text>
</comment>
<evidence type="ECO:0000313" key="8">
    <source>
        <dbReference type="EMBL" id="OQV21470.1"/>
    </source>
</evidence>
<name>A0A1W0X291_HYPEX</name>
<dbReference type="PANTHER" id="PTHR12326">
    <property type="entry name" value="PLECKSTRIN HOMOLOGY DOMAIN CONTAINING PROTEIN"/>
    <property type="match status" value="1"/>
</dbReference>
<dbReference type="SMART" id="SM01175">
    <property type="entry name" value="DUF4206"/>
    <property type="match status" value="1"/>
</dbReference>
<evidence type="ECO:0000256" key="5">
    <source>
        <dbReference type="ARBA" id="ARBA00029450"/>
    </source>
</evidence>
<comment type="similarity">
    <text evidence="5">Belongs to the DEF8 family.</text>
</comment>
<reference evidence="9" key="1">
    <citation type="submission" date="2017-01" db="EMBL/GenBank/DDBJ databases">
        <title>Comparative genomics of anhydrobiosis in the tardigrade Hypsibius dujardini.</title>
        <authorList>
            <person name="Yoshida Y."/>
            <person name="Koutsovoulos G."/>
            <person name="Laetsch D."/>
            <person name="Stevens L."/>
            <person name="Kumar S."/>
            <person name="Horikawa D."/>
            <person name="Ishino K."/>
            <person name="Komine S."/>
            <person name="Tomita M."/>
            <person name="Blaxter M."/>
            <person name="Arakawa K."/>
        </authorList>
    </citation>
    <scope>NUCLEOTIDE SEQUENCE [LARGE SCALE GENOMIC DNA]</scope>
    <source>
        <strain evidence="9">Z151</strain>
    </source>
</reference>
<keyword evidence="3" id="KW-0863">Zinc-finger</keyword>
<dbReference type="SUPFAM" id="SSF57889">
    <property type="entry name" value="Cysteine-rich domain"/>
    <property type="match status" value="1"/>
</dbReference>
<keyword evidence="9" id="KW-1185">Reference proteome</keyword>
<evidence type="ECO:0000256" key="4">
    <source>
        <dbReference type="ARBA" id="ARBA00022833"/>
    </source>
</evidence>
<feature type="domain" description="Phorbol-ester/DAG-type" evidence="7">
    <location>
        <begin position="208"/>
        <end position="262"/>
    </location>
</feature>
<protein>
    <submittedName>
        <fullName evidence="8">Differentially expressed in FDCP 8-like protein</fullName>
    </submittedName>
</protein>
<gene>
    <name evidence="8" type="ORF">BV898_04674</name>
</gene>
<dbReference type="Proteomes" id="UP000192578">
    <property type="component" value="Unassembled WGS sequence"/>
</dbReference>
<keyword evidence="1" id="KW-0479">Metal-binding</keyword>
<dbReference type="InterPro" id="IPR002219">
    <property type="entry name" value="PKC_DAG/PE"/>
</dbReference>
<organism evidence="8 9">
    <name type="scientific">Hypsibius exemplaris</name>
    <name type="common">Freshwater tardigrade</name>
    <dbReference type="NCBI Taxonomy" id="2072580"/>
    <lineage>
        <taxon>Eukaryota</taxon>
        <taxon>Metazoa</taxon>
        <taxon>Ecdysozoa</taxon>
        <taxon>Tardigrada</taxon>
        <taxon>Eutardigrada</taxon>
        <taxon>Parachela</taxon>
        <taxon>Hypsibioidea</taxon>
        <taxon>Hypsibiidae</taxon>
        <taxon>Hypsibius</taxon>
    </lineage>
</organism>
<proteinExistence type="inferred from homology"/>
<feature type="compositionally biased region" description="Acidic residues" evidence="6">
    <location>
        <begin position="1"/>
        <end position="13"/>
    </location>
</feature>
<evidence type="ECO:0000259" key="7">
    <source>
        <dbReference type="PROSITE" id="PS50081"/>
    </source>
</evidence>
<evidence type="ECO:0000256" key="2">
    <source>
        <dbReference type="ARBA" id="ARBA00022737"/>
    </source>
</evidence>
<sequence>MDSEIQFAQDEEVSSPLRDEPTTESFDNENIPPARISPDDDFQREELPEKPDQRVIAVSSVPNLHSVLADATREEEKRKSTPDLSFVAMVRQVSVESLMELARPFFDSRQSTALENPDAVTTSTSFGPVVENYYDMFEQKFDDATINSLTKPELEAAIDALKDQILALPSEKHHSERASMVQKLILLRLKIQEIEDFNPKSAGITSMGHHFTHSPIFRHMSKRGRHCEVCGQLMIFAPSQFDCTACGFSCHERCISSIARNCVAEQVLMKPAYILEICPEKGLDTQNFACAECRKAFPMDKPEVWEAQTIRLCDYNGKYYCTVCHRNDLAVSPGRAVKNWDFTPRLVCRQSKQILQMLASHPILNLQEVNKDLSAQVEGIARVQDLRARLAVLHRMMLDCEEAPQIALLHKLPSSRKHFLTKSSAFSLNDLIDIDKELLVKELTDFSDALEGHVRVTCPSCFLLSTYCATCKKEGDKLYAFEGRVAACATCGANLHKACSVTDPLCTDCRKKARAV</sequence>
<dbReference type="Pfam" id="PF13901">
    <property type="entry name" value="RH_dom"/>
    <property type="match status" value="1"/>
</dbReference>
<dbReference type="InterPro" id="IPR025258">
    <property type="entry name" value="RH_dom"/>
</dbReference>
<dbReference type="GO" id="GO:0008270">
    <property type="term" value="F:zinc ion binding"/>
    <property type="evidence" value="ECO:0007669"/>
    <property type="project" value="UniProtKB-KW"/>
</dbReference>
<feature type="region of interest" description="Disordered" evidence="6">
    <location>
        <begin position="1"/>
        <end position="52"/>
    </location>
</feature>
<dbReference type="Gene3D" id="3.30.60.20">
    <property type="match status" value="1"/>
</dbReference>
<evidence type="ECO:0000256" key="3">
    <source>
        <dbReference type="ARBA" id="ARBA00022771"/>
    </source>
</evidence>
<evidence type="ECO:0000256" key="1">
    <source>
        <dbReference type="ARBA" id="ARBA00022723"/>
    </source>
</evidence>
<dbReference type="SMART" id="SM00109">
    <property type="entry name" value="C1"/>
    <property type="match status" value="1"/>
</dbReference>
<dbReference type="OrthoDB" id="1918044at2759"/>
<dbReference type="InterPro" id="IPR051366">
    <property type="entry name" value="DEF8"/>
</dbReference>
<dbReference type="AlphaFoldDB" id="A0A1W0X291"/>
<dbReference type="PROSITE" id="PS50081">
    <property type="entry name" value="ZF_DAG_PE_2"/>
    <property type="match status" value="1"/>
</dbReference>
<keyword evidence="4" id="KW-0862">Zinc</keyword>
<dbReference type="InterPro" id="IPR046349">
    <property type="entry name" value="C1-like_sf"/>
</dbReference>